<proteinExistence type="predicted"/>
<evidence type="ECO:0000256" key="1">
    <source>
        <dbReference type="PIRNR" id="PIRNR016789"/>
    </source>
</evidence>
<keyword evidence="1" id="KW-0997">Cell inner membrane</keyword>
<dbReference type="PANTHER" id="PTHR35813:SF1">
    <property type="entry name" value="INNER MEMBRANE PROTEIN YBAN"/>
    <property type="match status" value="1"/>
</dbReference>
<accession>A0A420WUQ8</accession>
<keyword evidence="2" id="KW-1133">Transmembrane helix</keyword>
<dbReference type="PIRSF" id="PIRSF016789">
    <property type="entry name" value="DUF454"/>
    <property type="match status" value="1"/>
</dbReference>
<keyword evidence="4" id="KW-1185">Reference proteome</keyword>
<protein>
    <recommendedName>
        <fullName evidence="1">Inner membrane protein</fullName>
    </recommendedName>
</protein>
<evidence type="ECO:0000313" key="4">
    <source>
        <dbReference type="Proteomes" id="UP000281975"/>
    </source>
</evidence>
<dbReference type="GO" id="GO:0005886">
    <property type="term" value="C:plasma membrane"/>
    <property type="evidence" value="ECO:0007669"/>
    <property type="project" value="UniProtKB-SubCell"/>
</dbReference>
<keyword evidence="1" id="KW-1003">Cell membrane</keyword>
<feature type="transmembrane region" description="Helical" evidence="2">
    <location>
        <begin position="25"/>
        <end position="46"/>
    </location>
</feature>
<reference evidence="3 4" key="1">
    <citation type="submission" date="2018-10" db="EMBL/GenBank/DDBJ databases">
        <title>Genomic Encyclopedia of Type Strains, Phase IV (KMG-IV): sequencing the most valuable type-strain genomes for metagenomic binning, comparative biology and taxonomic classification.</title>
        <authorList>
            <person name="Goeker M."/>
        </authorList>
    </citation>
    <scope>NUCLEOTIDE SEQUENCE [LARGE SCALE GENOMIC DNA]</scope>
    <source>
        <strain evidence="3 4">DSM 23229</strain>
    </source>
</reference>
<name>A0A420WUQ8_9GAMM</name>
<comment type="caution">
    <text evidence="3">The sequence shown here is derived from an EMBL/GenBank/DDBJ whole genome shotgun (WGS) entry which is preliminary data.</text>
</comment>
<gene>
    <name evidence="3" type="ORF">C7446_2600</name>
</gene>
<sequence>MSREPFEADNRPGEDRRAASSGARILWIGLAMLCFAIGVLGIFLPLLPATDFMLLAVICASRGSRRVERWIRRNRLSGPLIAAWEAERAIATPAKVISITMMLFSLWVVWLHVGLGWPFWLILVILLAVGSYVISRPRPSRRY</sequence>
<comment type="subcellular location">
    <subcellularLocation>
        <location evidence="1">Cell inner membrane</location>
        <topology evidence="1">Multi-pass membrane protein</topology>
    </subcellularLocation>
</comment>
<feature type="transmembrane region" description="Helical" evidence="2">
    <location>
        <begin position="117"/>
        <end position="135"/>
    </location>
</feature>
<dbReference type="PANTHER" id="PTHR35813">
    <property type="entry name" value="INNER MEMBRANE PROTEIN YBAN"/>
    <property type="match status" value="1"/>
</dbReference>
<dbReference type="EMBL" id="RBIN01000007">
    <property type="protein sequence ID" value="RKQ97178.1"/>
    <property type="molecule type" value="Genomic_DNA"/>
</dbReference>
<dbReference type="RefSeq" id="WP_121173509.1">
    <property type="nucleotide sequence ID" value="NZ_RBIN01000007.1"/>
</dbReference>
<dbReference type="Pfam" id="PF04304">
    <property type="entry name" value="DUF454"/>
    <property type="match status" value="1"/>
</dbReference>
<evidence type="ECO:0000256" key="2">
    <source>
        <dbReference type="SAM" id="Phobius"/>
    </source>
</evidence>
<dbReference type="InterPro" id="IPR007401">
    <property type="entry name" value="DUF454"/>
</dbReference>
<organism evidence="3 4">
    <name type="scientific">Kushneria sinocarnis</name>
    <dbReference type="NCBI Taxonomy" id="595502"/>
    <lineage>
        <taxon>Bacteria</taxon>
        <taxon>Pseudomonadati</taxon>
        <taxon>Pseudomonadota</taxon>
        <taxon>Gammaproteobacteria</taxon>
        <taxon>Oceanospirillales</taxon>
        <taxon>Halomonadaceae</taxon>
        <taxon>Kushneria</taxon>
    </lineage>
</organism>
<dbReference type="OrthoDB" id="9816293at2"/>
<dbReference type="AlphaFoldDB" id="A0A420WUQ8"/>
<keyword evidence="1 2" id="KW-0472">Membrane</keyword>
<dbReference type="Proteomes" id="UP000281975">
    <property type="component" value="Unassembled WGS sequence"/>
</dbReference>
<keyword evidence="2" id="KW-0812">Transmembrane</keyword>
<evidence type="ECO:0000313" key="3">
    <source>
        <dbReference type="EMBL" id="RKQ97178.1"/>
    </source>
</evidence>